<evidence type="ECO:0000256" key="6">
    <source>
        <dbReference type="ARBA" id="ARBA00023012"/>
    </source>
</evidence>
<dbReference type="CDD" id="cd00082">
    <property type="entry name" value="HisKA"/>
    <property type="match status" value="1"/>
</dbReference>
<keyword evidence="3" id="KW-0597">Phosphoprotein</keyword>
<dbReference type="InterPro" id="IPR036097">
    <property type="entry name" value="HisK_dim/P_sf"/>
</dbReference>
<dbReference type="PANTHER" id="PTHR43711">
    <property type="entry name" value="TWO-COMPONENT HISTIDINE KINASE"/>
    <property type="match status" value="1"/>
</dbReference>
<reference evidence="10 11" key="1">
    <citation type="submission" date="2012-02" db="EMBL/GenBank/DDBJ databases">
        <title>The Genome Sequence of Bacteroides fragilis CL07T12C05.</title>
        <authorList>
            <consortium name="The Broad Institute Genome Sequencing Platform"/>
            <person name="Earl A."/>
            <person name="Ward D."/>
            <person name="Feldgarden M."/>
            <person name="Gevers D."/>
            <person name="Zitomersky N.L."/>
            <person name="Coyne M.J."/>
            <person name="Comstock L.E."/>
            <person name="Young S.K."/>
            <person name="Zeng Q."/>
            <person name="Gargeya S."/>
            <person name="Fitzgerald M."/>
            <person name="Haas B."/>
            <person name="Abouelleil A."/>
            <person name="Alvarado L."/>
            <person name="Arachchi H.M."/>
            <person name="Berlin A."/>
            <person name="Chapman S.B."/>
            <person name="Gearin G."/>
            <person name="Goldberg J."/>
            <person name="Griggs A."/>
            <person name="Gujja S."/>
            <person name="Hansen M."/>
            <person name="Heiman D."/>
            <person name="Howarth C."/>
            <person name="Larimer J."/>
            <person name="Lui A."/>
            <person name="MacDonald P.J.P."/>
            <person name="McCowen C."/>
            <person name="Montmayeur A."/>
            <person name="Murphy C."/>
            <person name="Neiman D."/>
            <person name="Pearson M."/>
            <person name="Priest M."/>
            <person name="Roberts A."/>
            <person name="Saif S."/>
            <person name="Shea T."/>
            <person name="Sisk P."/>
            <person name="Stolte C."/>
            <person name="Sykes S."/>
            <person name="Wortman J."/>
            <person name="Nusbaum C."/>
            <person name="Birren B."/>
        </authorList>
    </citation>
    <scope>NUCLEOTIDE SEQUENCE [LARGE SCALE GENOMIC DNA]</scope>
    <source>
        <strain evidence="10 11">CL07T12C05</strain>
    </source>
</reference>
<dbReference type="InterPro" id="IPR004358">
    <property type="entry name" value="Sig_transdc_His_kin-like_C"/>
</dbReference>
<dbReference type="PATRIC" id="fig|997883.3.peg.4025"/>
<comment type="caution">
    <text evidence="10">The sequence shown here is derived from an EMBL/GenBank/DDBJ whole genome shotgun (WGS) entry which is preliminary data.</text>
</comment>
<dbReference type="InterPro" id="IPR005467">
    <property type="entry name" value="His_kinase_dom"/>
</dbReference>
<dbReference type="Proteomes" id="UP000003879">
    <property type="component" value="Unassembled WGS sequence"/>
</dbReference>
<keyword evidence="7" id="KW-0472">Membrane</keyword>
<keyword evidence="5" id="KW-0418">Kinase</keyword>
<dbReference type="GO" id="GO:0000155">
    <property type="term" value="F:phosphorelay sensor kinase activity"/>
    <property type="evidence" value="ECO:0007669"/>
    <property type="project" value="InterPro"/>
</dbReference>
<dbReference type="Pfam" id="PF00512">
    <property type="entry name" value="HisKA"/>
    <property type="match status" value="1"/>
</dbReference>
<dbReference type="SUPFAM" id="SSF47384">
    <property type="entry name" value="Homodimeric domain of signal transducing histidine kinase"/>
    <property type="match status" value="1"/>
</dbReference>
<dbReference type="Gene3D" id="1.25.40.10">
    <property type="entry name" value="Tetratricopeptide repeat domain"/>
    <property type="match status" value="2"/>
</dbReference>
<evidence type="ECO:0000256" key="1">
    <source>
        <dbReference type="ARBA" id="ARBA00000085"/>
    </source>
</evidence>
<dbReference type="EC" id="2.7.13.3" evidence="2"/>
<dbReference type="SUPFAM" id="SSF55874">
    <property type="entry name" value="ATPase domain of HSP90 chaperone/DNA topoisomerase II/histidine kinase"/>
    <property type="match status" value="1"/>
</dbReference>
<dbReference type="InterPro" id="IPR003661">
    <property type="entry name" value="HisK_dim/P_dom"/>
</dbReference>
<dbReference type="RefSeq" id="WP_005798807.1">
    <property type="nucleotide sequence ID" value="NZ_JH724217.1"/>
</dbReference>
<dbReference type="SMART" id="SM00387">
    <property type="entry name" value="HATPase_c"/>
    <property type="match status" value="1"/>
</dbReference>
<evidence type="ECO:0000313" key="10">
    <source>
        <dbReference type="EMBL" id="EIY91026.1"/>
    </source>
</evidence>
<evidence type="ECO:0000313" key="11">
    <source>
        <dbReference type="Proteomes" id="UP000003879"/>
    </source>
</evidence>
<feature type="signal peptide" evidence="8">
    <location>
        <begin position="1"/>
        <end position="23"/>
    </location>
</feature>
<proteinExistence type="predicted"/>
<dbReference type="AlphaFoldDB" id="A0A0E2AKR9"/>
<evidence type="ECO:0000259" key="9">
    <source>
        <dbReference type="PROSITE" id="PS50109"/>
    </source>
</evidence>
<dbReference type="PROSITE" id="PS50109">
    <property type="entry name" value="HIS_KIN"/>
    <property type="match status" value="1"/>
</dbReference>
<feature type="transmembrane region" description="Helical" evidence="7">
    <location>
        <begin position="340"/>
        <end position="360"/>
    </location>
</feature>
<dbReference type="Pfam" id="PF02518">
    <property type="entry name" value="HATPase_c"/>
    <property type="match status" value="1"/>
</dbReference>
<dbReference type="HOGENOM" id="CLU_023350_0_0_10"/>
<dbReference type="SMART" id="SM00388">
    <property type="entry name" value="HisKA"/>
    <property type="match status" value="1"/>
</dbReference>
<organism evidence="10 11">
    <name type="scientific">Bacteroides fragilis CL07T12C05</name>
    <dbReference type="NCBI Taxonomy" id="997883"/>
    <lineage>
        <taxon>Bacteria</taxon>
        <taxon>Pseudomonadati</taxon>
        <taxon>Bacteroidota</taxon>
        <taxon>Bacteroidia</taxon>
        <taxon>Bacteroidales</taxon>
        <taxon>Bacteroidaceae</taxon>
        <taxon>Bacteroides</taxon>
    </lineage>
</organism>
<keyword evidence="7" id="KW-1133">Transmembrane helix</keyword>
<evidence type="ECO:0000256" key="7">
    <source>
        <dbReference type="SAM" id="Phobius"/>
    </source>
</evidence>
<keyword evidence="8" id="KW-0732">Signal</keyword>
<evidence type="ECO:0000256" key="4">
    <source>
        <dbReference type="ARBA" id="ARBA00022679"/>
    </source>
</evidence>
<dbReference type="PRINTS" id="PR00344">
    <property type="entry name" value="BCTRLSENSOR"/>
</dbReference>
<feature type="domain" description="Histidine kinase" evidence="9">
    <location>
        <begin position="396"/>
        <end position="608"/>
    </location>
</feature>
<gene>
    <name evidence="10" type="ORF">HMPREF1056_03809</name>
</gene>
<keyword evidence="4" id="KW-0808">Transferase</keyword>
<evidence type="ECO:0000256" key="3">
    <source>
        <dbReference type="ARBA" id="ARBA00022553"/>
    </source>
</evidence>
<accession>A0A0E2AKR9</accession>
<keyword evidence="7" id="KW-0812">Transmembrane</keyword>
<feature type="chain" id="PRO_5002392099" description="histidine kinase" evidence="8">
    <location>
        <begin position="24"/>
        <end position="616"/>
    </location>
</feature>
<dbReference type="InterPro" id="IPR003594">
    <property type="entry name" value="HATPase_dom"/>
</dbReference>
<sequence>MGRSFNIALIVIAVTLYSVTTYAADNKATRHVSALLNLIDNSLNYSKEAPNDSIIQWGNELAPLLKKQKEYKTLFQLKQLIVTAYASRGDMNMAIDHARRMYKEAKELNSPIGIALSSRAIGDAYLNANMQQPAIESYKEALELLDKIPGSEILEQEILPKFILTLIQSSHMDEVRIYLQKFESLYAGNPNPTFHFFICACNAYYNIESGNPEKGKAELDKAGKIHEQLNSLYLRSIYNYILAQYYQAVGKYELALQQYERLTKVPKAPAPNKHIGLQLECAQLLTQMGRTEEAYRIYQKANRQKDSLNALSYARQINDLRGMYQIDRMEIRNQIQRNQIILWIIIVSIFILMLVLLLIVRIRQESNRLLRSKEELEIARKYAENSIRTKSLFLSNMSHEIRTPLNALSGFSSILTDESIDNDTRYQCNDIIQQNSELLLKLINDVIDLSNLDPGKLTFNFKECDAVNICRNVINTVEKVKQTQAGVSFVTSLDRLTLRTDEARLQQVLINLLINATKFTTEGSITLTLEKESETIALFTVTDTGCGILREKQDQIFNRFEKLNEGAQGTGLGLSICRLIIEQIGGRIWIDPDYTEGARFRFTHPVRPAKEKEAER</sequence>
<keyword evidence="6" id="KW-0902">Two-component regulatory system</keyword>
<name>A0A0E2AKR9_BACFG</name>
<evidence type="ECO:0000256" key="5">
    <source>
        <dbReference type="ARBA" id="ARBA00022777"/>
    </source>
</evidence>
<evidence type="ECO:0000256" key="8">
    <source>
        <dbReference type="SAM" id="SignalP"/>
    </source>
</evidence>
<comment type="catalytic activity">
    <reaction evidence="1">
        <text>ATP + protein L-histidine = ADP + protein N-phospho-L-histidine.</text>
        <dbReference type="EC" id="2.7.13.3"/>
    </reaction>
</comment>
<dbReference type="InterPro" id="IPR011990">
    <property type="entry name" value="TPR-like_helical_dom_sf"/>
</dbReference>
<dbReference type="Gene3D" id="3.30.565.10">
    <property type="entry name" value="Histidine kinase-like ATPase, C-terminal domain"/>
    <property type="match status" value="1"/>
</dbReference>
<protein>
    <recommendedName>
        <fullName evidence="2">histidine kinase</fullName>
        <ecNumber evidence="2">2.7.13.3</ecNumber>
    </recommendedName>
</protein>
<dbReference type="SUPFAM" id="SSF48452">
    <property type="entry name" value="TPR-like"/>
    <property type="match status" value="2"/>
</dbReference>
<dbReference type="PANTHER" id="PTHR43711:SF26">
    <property type="entry name" value="SENSOR HISTIDINE KINASE RCSC"/>
    <property type="match status" value="1"/>
</dbReference>
<dbReference type="Gene3D" id="1.10.287.130">
    <property type="match status" value="1"/>
</dbReference>
<dbReference type="InterPro" id="IPR036890">
    <property type="entry name" value="HATPase_C_sf"/>
</dbReference>
<evidence type="ECO:0000256" key="2">
    <source>
        <dbReference type="ARBA" id="ARBA00012438"/>
    </source>
</evidence>
<dbReference type="EMBL" id="AGXN01000022">
    <property type="protein sequence ID" value="EIY91026.1"/>
    <property type="molecule type" value="Genomic_DNA"/>
</dbReference>
<dbReference type="InterPro" id="IPR050736">
    <property type="entry name" value="Sensor_HK_Regulatory"/>
</dbReference>